<proteinExistence type="predicted"/>
<organism evidence="2 3">
    <name type="scientific">Mya arenaria</name>
    <name type="common">Soft-shell clam</name>
    <dbReference type="NCBI Taxonomy" id="6604"/>
    <lineage>
        <taxon>Eukaryota</taxon>
        <taxon>Metazoa</taxon>
        <taxon>Spiralia</taxon>
        <taxon>Lophotrochozoa</taxon>
        <taxon>Mollusca</taxon>
        <taxon>Bivalvia</taxon>
        <taxon>Autobranchia</taxon>
        <taxon>Heteroconchia</taxon>
        <taxon>Euheterodonta</taxon>
        <taxon>Imparidentia</taxon>
        <taxon>Neoheterodontei</taxon>
        <taxon>Myida</taxon>
        <taxon>Myoidea</taxon>
        <taxon>Myidae</taxon>
        <taxon>Mya</taxon>
    </lineage>
</organism>
<sequence>MNSSIEKLNSELQAQHDNGNQLLIVGKRAIKELAGIQAALEVSRRSKVPRYKFHRNPAIEQSIASENAIGGLEEGESTSALGQQHRKQKTKQEERQQETVKQHKKNMEALSQTGESTSASGQQPRQLKTMPQQQDHMQGVSPKEQTVKVRKSERGWGEGQREKKKEREREETNRGEEEQERERE</sequence>
<gene>
    <name evidence="2" type="ORF">MAR_012782</name>
</gene>
<evidence type="ECO:0000313" key="3">
    <source>
        <dbReference type="Proteomes" id="UP001164746"/>
    </source>
</evidence>
<protein>
    <submittedName>
        <fullName evidence="2">Uncharacterized protein</fullName>
    </submittedName>
</protein>
<dbReference type="EMBL" id="CP111025">
    <property type="protein sequence ID" value="WAR27078.1"/>
    <property type="molecule type" value="Genomic_DNA"/>
</dbReference>
<dbReference type="Proteomes" id="UP001164746">
    <property type="component" value="Chromosome 14"/>
</dbReference>
<evidence type="ECO:0000313" key="2">
    <source>
        <dbReference type="EMBL" id="WAR27078.1"/>
    </source>
</evidence>
<reference evidence="2" key="1">
    <citation type="submission" date="2022-11" db="EMBL/GenBank/DDBJ databases">
        <title>Centuries of genome instability and evolution in soft-shell clam transmissible cancer (bioRxiv).</title>
        <authorList>
            <person name="Hart S.F.M."/>
            <person name="Yonemitsu M.A."/>
            <person name="Giersch R.M."/>
            <person name="Beal B.F."/>
            <person name="Arriagada G."/>
            <person name="Davis B.W."/>
            <person name="Ostrander E.A."/>
            <person name="Goff S.P."/>
            <person name="Metzger M.J."/>
        </authorList>
    </citation>
    <scope>NUCLEOTIDE SEQUENCE</scope>
    <source>
        <strain evidence="2">MELC-2E11</strain>
        <tissue evidence="2">Siphon/mantle</tissue>
    </source>
</reference>
<keyword evidence="3" id="KW-1185">Reference proteome</keyword>
<feature type="compositionally biased region" description="Basic and acidic residues" evidence="1">
    <location>
        <begin position="90"/>
        <end position="107"/>
    </location>
</feature>
<feature type="compositionally biased region" description="Basic and acidic residues" evidence="1">
    <location>
        <begin position="145"/>
        <end position="184"/>
    </location>
</feature>
<accession>A0ABY7FXZ9</accession>
<feature type="region of interest" description="Disordered" evidence="1">
    <location>
        <begin position="64"/>
        <end position="184"/>
    </location>
</feature>
<feature type="compositionally biased region" description="Polar residues" evidence="1">
    <location>
        <begin position="109"/>
        <end position="136"/>
    </location>
</feature>
<name>A0ABY7FXZ9_MYAAR</name>
<evidence type="ECO:0000256" key="1">
    <source>
        <dbReference type="SAM" id="MobiDB-lite"/>
    </source>
</evidence>